<proteinExistence type="predicted"/>
<protein>
    <submittedName>
        <fullName evidence="1">UBX domain-containing protein 2/7</fullName>
    </submittedName>
</protein>
<sequence>MDAAALSPEQQGLVSSFLEIAVGQTADTAVHFLQLTNWILEEAIQLFFVGGDGAVGAAAAAPAPSAPPAAEDPSSSVNVSQDVGEDGVRAPLPVKRETLYGDAALFNRDFRFQQSPLIAFRNFEEESKRQPVWESDKNAPSTANGSRDNLASLYRPPFDLMFNGTFDKAKVEASHMDKWLLVNLQSTAEFNSHMLNRDTWSNETVAQTISTNFIFWQVYHDSTEGKKVCTYYNLVAFPSILVIDPITGQKMRAWNGMITPERLLEDLLPFLEKGPNENHVTLPPKRARQTPHVSVPSVADTLRDEDEEVLRAIAASLEEKKVAIRPSAAKDEPKVEKEPETISSKKLVYPPLPEEPKEKRELLSRVGIRLPDGRRLQRHFLRADSIKLLWSFCSSQLEGGEERPFRFTQSIPGASKTLEFDSDVTFEESGISNSMISLTWI</sequence>
<accession>A0ACB7WUP8</accession>
<organism evidence="1 2">
    <name type="scientific">Dioscorea alata</name>
    <name type="common">Purple yam</name>
    <dbReference type="NCBI Taxonomy" id="55571"/>
    <lineage>
        <taxon>Eukaryota</taxon>
        <taxon>Viridiplantae</taxon>
        <taxon>Streptophyta</taxon>
        <taxon>Embryophyta</taxon>
        <taxon>Tracheophyta</taxon>
        <taxon>Spermatophyta</taxon>
        <taxon>Magnoliopsida</taxon>
        <taxon>Liliopsida</taxon>
        <taxon>Dioscoreales</taxon>
        <taxon>Dioscoreaceae</taxon>
        <taxon>Dioscorea</taxon>
    </lineage>
</organism>
<keyword evidence="2" id="KW-1185">Reference proteome</keyword>
<gene>
    <name evidence="1" type="ORF">IHE45_01G043800</name>
</gene>
<evidence type="ECO:0000313" key="2">
    <source>
        <dbReference type="Proteomes" id="UP000827976"/>
    </source>
</evidence>
<reference evidence="2" key="1">
    <citation type="journal article" date="2022" name="Nat. Commun.">
        <title>Chromosome evolution and the genetic basis of agronomically important traits in greater yam.</title>
        <authorList>
            <person name="Bredeson J.V."/>
            <person name="Lyons J.B."/>
            <person name="Oniyinde I.O."/>
            <person name="Okereke N.R."/>
            <person name="Kolade O."/>
            <person name="Nnabue I."/>
            <person name="Nwadili C.O."/>
            <person name="Hribova E."/>
            <person name="Parker M."/>
            <person name="Nwogha J."/>
            <person name="Shu S."/>
            <person name="Carlson J."/>
            <person name="Kariba R."/>
            <person name="Muthemba S."/>
            <person name="Knop K."/>
            <person name="Barton G.J."/>
            <person name="Sherwood A.V."/>
            <person name="Lopez-Montes A."/>
            <person name="Asiedu R."/>
            <person name="Jamnadass R."/>
            <person name="Muchugi A."/>
            <person name="Goodstein D."/>
            <person name="Egesi C.N."/>
            <person name="Featherston J."/>
            <person name="Asfaw A."/>
            <person name="Simpson G.G."/>
            <person name="Dolezel J."/>
            <person name="Hendre P.S."/>
            <person name="Van Deynze A."/>
            <person name="Kumar P.L."/>
            <person name="Obidiegwu J.E."/>
            <person name="Bhattacharjee R."/>
            <person name="Rokhsar D.S."/>
        </authorList>
    </citation>
    <scope>NUCLEOTIDE SEQUENCE [LARGE SCALE GENOMIC DNA]</scope>
    <source>
        <strain evidence="2">cv. TDa95/00328</strain>
    </source>
</reference>
<name>A0ACB7WUP8_DIOAL</name>
<evidence type="ECO:0000313" key="1">
    <source>
        <dbReference type="EMBL" id="KAH7692110.1"/>
    </source>
</evidence>
<comment type="caution">
    <text evidence="1">The sequence shown here is derived from an EMBL/GenBank/DDBJ whole genome shotgun (WGS) entry which is preliminary data.</text>
</comment>
<dbReference type="EMBL" id="CM037011">
    <property type="protein sequence ID" value="KAH7692110.1"/>
    <property type="molecule type" value="Genomic_DNA"/>
</dbReference>
<dbReference type="Proteomes" id="UP000827976">
    <property type="component" value="Chromosome 1"/>
</dbReference>